<dbReference type="EMBL" id="UYWY01021709">
    <property type="protein sequence ID" value="VDM44736.1"/>
    <property type="molecule type" value="Genomic_DNA"/>
</dbReference>
<protein>
    <recommendedName>
        <fullName evidence="3">Rad21/Rec8-like protein N-terminal domain-containing protein</fullName>
    </recommendedName>
</protein>
<sequence length="404" mass="45231">MEANVGSYCSRLLVTLDPEGEHNRSPRFSLYLLAQLSGGVVLLHVKRTELLLKDFEKLKVLVYRKVPKRVEGPDASGTARIAHPSDITLSEMIPLPRYDDFADDFGVITPEQRRILQETLSNGVGSGNGMPMRGERLIEHSSSSGDRAHELNVVDDRVSAVLAPTEVRTATVQDSVEVSEESGEKGQNSVYDFREEERASVVVQEHVSDPLSSLALEVLSLDDQPSRAPVNVRRRILADEETCLSTRFLRSRMENWADTVRRPREMIMHVPVRGFIDCKELFDRRPATLRRSAQLCELFDGPLRDQISFAFSDADISTSPSAKRRRDEGKHKCVGWGARRRAYGGVMVASRDQQDSDDRLSESLVNSDAIEGTNPQNSVENLDSVERPVLSDKHTADELLEYVS</sequence>
<feature type="region of interest" description="Disordered" evidence="1">
    <location>
        <begin position="349"/>
        <end position="383"/>
    </location>
</feature>
<dbReference type="AlphaFoldDB" id="A0A3P7GHL3"/>
<evidence type="ECO:0008006" key="3">
    <source>
        <dbReference type="Google" id="ProtNLM"/>
    </source>
</evidence>
<organism evidence="2">
    <name type="scientific">Toxocara canis</name>
    <name type="common">Canine roundworm</name>
    <dbReference type="NCBI Taxonomy" id="6265"/>
    <lineage>
        <taxon>Eukaryota</taxon>
        <taxon>Metazoa</taxon>
        <taxon>Ecdysozoa</taxon>
        <taxon>Nematoda</taxon>
        <taxon>Chromadorea</taxon>
        <taxon>Rhabditida</taxon>
        <taxon>Spirurina</taxon>
        <taxon>Ascaridomorpha</taxon>
        <taxon>Ascaridoidea</taxon>
        <taxon>Toxocaridae</taxon>
        <taxon>Toxocara</taxon>
    </lineage>
</organism>
<name>A0A3P7GHL3_TOXCA</name>
<gene>
    <name evidence="2" type="ORF">TCNE_LOCUS13415</name>
</gene>
<dbReference type="CDD" id="cd21747">
    <property type="entry name" value="Rad21_Rec8_M"/>
    <property type="match status" value="1"/>
</dbReference>
<proteinExistence type="predicted"/>
<feature type="compositionally biased region" description="Basic and acidic residues" evidence="1">
    <location>
        <begin position="352"/>
        <end position="361"/>
    </location>
</feature>
<accession>A0A3P7GHL3</accession>
<evidence type="ECO:0000313" key="2">
    <source>
        <dbReference type="EMBL" id="VDM44736.1"/>
    </source>
</evidence>
<evidence type="ECO:0000256" key="1">
    <source>
        <dbReference type="SAM" id="MobiDB-lite"/>
    </source>
</evidence>
<reference evidence="2" key="1">
    <citation type="submission" date="2018-11" db="EMBL/GenBank/DDBJ databases">
        <authorList>
            <consortium name="Pathogen Informatics"/>
        </authorList>
    </citation>
    <scope>NUCLEOTIDE SEQUENCE [LARGE SCALE GENOMIC DNA]</scope>
</reference>